<accession>A0ABN1DY70</accession>
<dbReference type="Proteomes" id="UP001500729">
    <property type="component" value="Unassembled WGS sequence"/>
</dbReference>
<evidence type="ECO:0000313" key="1">
    <source>
        <dbReference type="EMBL" id="GAA0555269.1"/>
    </source>
</evidence>
<organism evidence="1 2">
    <name type="scientific">Saccharopolyspora erythraea</name>
    <name type="common">Streptomyces erythraeus</name>
    <dbReference type="NCBI Taxonomy" id="1836"/>
    <lineage>
        <taxon>Bacteria</taxon>
        <taxon>Bacillati</taxon>
        <taxon>Actinomycetota</taxon>
        <taxon>Actinomycetes</taxon>
        <taxon>Pseudonocardiales</taxon>
        <taxon>Pseudonocardiaceae</taxon>
        <taxon>Saccharopolyspora</taxon>
    </lineage>
</organism>
<protein>
    <submittedName>
        <fullName evidence="1">Uncharacterized protein</fullName>
    </submittedName>
</protein>
<dbReference type="EMBL" id="BAAAGS010000066">
    <property type="protein sequence ID" value="GAA0555269.1"/>
    <property type="molecule type" value="Genomic_DNA"/>
</dbReference>
<comment type="caution">
    <text evidence="1">The sequence shown here is derived from an EMBL/GenBank/DDBJ whole genome shotgun (WGS) entry which is preliminary data.</text>
</comment>
<reference evidence="1 2" key="1">
    <citation type="journal article" date="2019" name="Int. J. Syst. Evol. Microbiol.">
        <title>The Global Catalogue of Microorganisms (GCM) 10K type strain sequencing project: providing services to taxonomists for standard genome sequencing and annotation.</title>
        <authorList>
            <consortium name="The Broad Institute Genomics Platform"/>
            <consortium name="The Broad Institute Genome Sequencing Center for Infectious Disease"/>
            <person name="Wu L."/>
            <person name="Ma J."/>
        </authorList>
    </citation>
    <scope>NUCLEOTIDE SEQUENCE [LARGE SCALE GENOMIC DNA]</scope>
    <source>
        <strain evidence="1 2">JCM 10303</strain>
    </source>
</reference>
<evidence type="ECO:0000313" key="2">
    <source>
        <dbReference type="Proteomes" id="UP001500729"/>
    </source>
</evidence>
<gene>
    <name evidence="1" type="ORF">GCM10009533_61430</name>
</gene>
<name>A0ABN1DY70_SACER</name>
<keyword evidence="2" id="KW-1185">Reference proteome</keyword>
<proteinExistence type="predicted"/>
<sequence>MTVVPHTRMTKWRRSGERTSFKVVCDGCGHSLHSSNGVPDRWPQLWRELHREGWRGWAWSFGPHFCPYCVEARVHLRFRAHEFCESGAPESTTTRHDRGP</sequence>